<dbReference type="InterPro" id="IPR002885">
    <property type="entry name" value="PPR_rpt"/>
</dbReference>
<evidence type="ECO:0000313" key="3">
    <source>
        <dbReference type="EMBL" id="TQE02173.1"/>
    </source>
</evidence>
<evidence type="ECO:0008006" key="5">
    <source>
        <dbReference type="Google" id="ProtNLM"/>
    </source>
</evidence>
<keyword evidence="4" id="KW-1185">Reference proteome</keyword>
<evidence type="ECO:0000256" key="1">
    <source>
        <dbReference type="ARBA" id="ARBA00022737"/>
    </source>
</evidence>
<dbReference type="GO" id="GO:0009451">
    <property type="term" value="P:RNA modification"/>
    <property type="evidence" value="ECO:0007669"/>
    <property type="project" value="InterPro"/>
</dbReference>
<dbReference type="GO" id="GO:0003723">
    <property type="term" value="F:RNA binding"/>
    <property type="evidence" value="ECO:0007669"/>
    <property type="project" value="InterPro"/>
</dbReference>
<dbReference type="PANTHER" id="PTHR47926:SF537">
    <property type="entry name" value="PENTACOTRIPEPTIDE-REPEAT REGION OF PRORP DOMAIN-CONTAINING PROTEIN"/>
    <property type="match status" value="1"/>
</dbReference>
<organism evidence="3 4">
    <name type="scientific">Malus baccata</name>
    <name type="common">Siberian crab apple</name>
    <name type="synonym">Pyrus baccata</name>
    <dbReference type="NCBI Taxonomy" id="106549"/>
    <lineage>
        <taxon>Eukaryota</taxon>
        <taxon>Viridiplantae</taxon>
        <taxon>Streptophyta</taxon>
        <taxon>Embryophyta</taxon>
        <taxon>Tracheophyta</taxon>
        <taxon>Spermatophyta</taxon>
        <taxon>Magnoliopsida</taxon>
        <taxon>eudicotyledons</taxon>
        <taxon>Gunneridae</taxon>
        <taxon>Pentapetalae</taxon>
        <taxon>rosids</taxon>
        <taxon>fabids</taxon>
        <taxon>Rosales</taxon>
        <taxon>Rosaceae</taxon>
        <taxon>Amygdaloideae</taxon>
        <taxon>Maleae</taxon>
        <taxon>Malus</taxon>
    </lineage>
</organism>
<gene>
    <name evidence="3" type="ORF">C1H46_012174</name>
</gene>
<name>A0A540MVA5_MALBA</name>
<proteinExistence type="predicted"/>
<dbReference type="Gene3D" id="1.25.40.10">
    <property type="entry name" value="Tetratricopeptide repeat domain"/>
    <property type="match status" value="1"/>
</dbReference>
<dbReference type="FunFam" id="1.25.40.10:FF:000242">
    <property type="entry name" value="Pentatricopeptide repeat-containing protein"/>
    <property type="match status" value="1"/>
</dbReference>
<feature type="repeat" description="PPR" evidence="2">
    <location>
        <begin position="24"/>
        <end position="58"/>
    </location>
</feature>
<comment type="caution">
    <text evidence="3">The sequence shown here is derived from an EMBL/GenBank/DDBJ whole genome shotgun (WGS) entry which is preliminary data.</text>
</comment>
<reference evidence="3 4" key="1">
    <citation type="journal article" date="2019" name="G3 (Bethesda)">
        <title>Sequencing of a Wild Apple (Malus baccata) Genome Unravels the Differences Between Cultivated and Wild Apple Species Regarding Disease Resistance and Cold Tolerance.</title>
        <authorList>
            <person name="Chen X."/>
        </authorList>
    </citation>
    <scope>NUCLEOTIDE SEQUENCE [LARGE SCALE GENOMIC DNA]</scope>
    <source>
        <strain evidence="4">cv. Shandingzi</strain>
        <tissue evidence="3">Leaves</tissue>
    </source>
</reference>
<dbReference type="EMBL" id="VIEB01000180">
    <property type="protein sequence ID" value="TQE02173.1"/>
    <property type="molecule type" value="Genomic_DNA"/>
</dbReference>
<protein>
    <recommendedName>
        <fullName evidence="5">Pentacotripeptide-repeat region of PRORP domain-containing protein</fullName>
    </recommendedName>
</protein>
<dbReference type="Pfam" id="PF13041">
    <property type="entry name" value="PPR_2"/>
    <property type="match status" value="1"/>
</dbReference>
<evidence type="ECO:0000313" key="4">
    <source>
        <dbReference type="Proteomes" id="UP000315295"/>
    </source>
</evidence>
<dbReference type="NCBIfam" id="TIGR00756">
    <property type="entry name" value="PPR"/>
    <property type="match status" value="2"/>
</dbReference>
<accession>A0A540MVA5</accession>
<dbReference type="Proteomes" id="UP000315295">
    <property type="component" value="Unassembled WGS sequence"/>
</dbReference>
<dbReference type="InterPro" id="IPR046960">
    <property type="entry name" value="PPR_At4g14850-like_plant"/>
</dbReference>
<dbReference type="PANTHER" id="PTHR47926">
    <property type="entry name" value="PENTATRICOPEPTIDE REPEAT-CONTAINING PROTEIN"/>
    <property type="match status" value="1"/>
</dbReference>
<dbReference type="AlphaFoldDB" id="A0A540MVA5"/>
<dbReference type="InterPro" id="IPR011990">
    <property type="entry name" value="TPR-like_helical_dom_sf"/>
</dbReference>
<dbReference type="PROSITE" id="PS51375">
    <property type="entry name" value="PPR"/>
    <property type="match status" value="1"/>
</dbReference>
<keyword evidence="1" id="KW-0677">Repeat</keyword>
<evidence type="ECO:0000256" key="2">
    <source>
        <dbReference type="PROSITE-ProRule" id="PRU00708"/>
    </source>
</evidence>
<sequence>MLFRQGKCLINSALSVFKRMIEKNVLTWTAMATGLAIHGKGNEALELLEVMEGSGTKPNAVTLTGLLSASCHSGLLEEGLYLFHLMESKFGVSPRMQHYGCIVDMLSRRGGHLKEAYEFIVRMPVEPDAVLWRSLLSACNLHGDVAVGDKVGKKLLGIQSEQSSAESTLKSEDYVALSNIYASAEREDVEMVKTRESKTKPVVVQFKLQAVSSMF</sequence>
<dbReference type="STRING" id="106549.A0A540MVA5"/>